<proteinExistence type="predicted"/>
<protein>
    <submittedName>
        <fullName evidence="2">Uncharacterized protein</fullName>
    </submittedName>
</protein>
<reference evidence="2" key="1">
    <citation type="journal article" date="2015" name="Nature">
        <title>Complex archaea that bridge the gap between prokaryotes and eukaryotes.</title>
        <authorList>
            <person name="Spang A."/>
            <person name="Saw J.H."/>
            <person name="Jorgensen S.L."/>
            <person name="Zaremba-Niedzwiedzka K."/>
            <person name="Martijn J."/>
            <person name="Lind A.E."/>
            <person name="van Eijk R."/>
            <person name="Schleper C."/>
            <person name="Guy L."/>
            <person name="Ettema T.J."/>
        </authorList>
    </citation>
    <scope>NUCLEOTIDE SEQUENCE</scope>
</reference>
<comment type="caution">
    <text evidence="2">The sequence shown here is derived from an EMBL/GenBank/DDBJ whole genome shotgun (WGS) entry which is preliminary data.</text>
</comment>
<sequence>MNKYMKKVDKKSKKKSHNKSKKGGENILRQKVREVYSKLIAHGFVIEIEKDVYKGTDLLEKYHEEGATFCDDESLIKFNLEHHELFLKVIGDEFFRKMNMTNEMFENYVADYLRKNSRINLYDLSNRAIIQFSKESDLTKDELGDLKAQPFFEAIFKIRISKFLETLTEFGLLTKSNQ</sequence>
<feature type="region of interest" description="Disordered" evidence="1">
    <location>
        <begin position="1"/>
        <end position="24"/>
    </location>
</feature>
<dbReference type="EMBL" id="LAZR01070012">
    <property type="protein sequence ID" value="KKK46382.1"/>
    <property type="molecule type" value="Genomic_DNA"/>
</dbReference>
<dbReference type="AlphaFoldDB" id="A0A0F8VQ15"/>
<gene>
    <name evidence="2" type="ORF">LCGC14_3163970</name>
</gene>
<accession>A0A0F8VQ15</accession>
<feature type="compositionally biased region" description="Basic residues" evidence="1">
    <location>
        <begin position="1"/>
        <end position="21"/>
    </location>
</feature>
<evidence type="ECO:0000313" key="2">
    <source>
        <dbReference type="EMBL" id="KKK46382.1"/>
    </source>
</evidence>
<evidence type="ECO:0000256" key="1">
    <source>
        <dbReference type="SAM" id="MobiDB-lite"/>
    </source>
</evidence>
<organism evidence="2">
    <name type="scientific">marine sediment metagenome</name>
    <dbReference type="NCBI Taxonomy" id="412755"/>
    <lineage>
        <taxon>unclassified sequences</taxon>
        <taxon>metagenomes</taxon>
        <taxon>ecological metagenomes</taxon>
    </lineage>
</organism>
<name>A0A0F8VQ15_9ZZZZ</name>